<feature type="transmembrane region" description="Helical" evidence="1">
    <location>
        <begin position="33"/>
        <end position="53"/>
    </location>
</feature>
<sequence>MLDNPVYVTAIILALLAVGELVSIVTKAYVPSLLVAFLGYLGLIWTGVLPPSLVPESALATAGSVVVGAVITHMGTLIPARQIREQWKAILIALAGAVLAAGLLLAVITPIFGYATAVAGTGPVTGGIIAYVLTAEGLAARGLDDLVVIPALVLGLQSLVGMPLANVLLRRYAVRFRDAGAGSAGGHGGAPPVTMLPDDAGALRTAAAAGTSRTSLAAPRRPLALPERFSEPTILLLLLFVGSAVATFLDGLTGLNYGIYCLLIGLGGQLLGIFPERSMEKANSFGIGMIAVVVVVLASMSEVTFADVTRAFVPVLVILVVGSVGIMIGGALVSRLLGWDPYRGMPVALTALFGFPGDYLLCQEIARSVGRDEDERKAILDEILTPMLVGGFATVTTSSIVIASILVGTI</sequence>
<dbReference type="CDD" id="cd21416">
    <property type="entry name" value="HDC_protein"/>
    <property type="match status" value="1"/>
</dbReference>
<gene>
    <name evidence="2" type="ORF">ACFQQL_13670</name>
</gene>
<keyword evidence="1" id="KW-0472">Membrane</keyword>
<evidence type="ECO:0000256" key="1">
    <source>
        <dbReference type="SAM" id="Phobius"/>
    </source>
</evidence>
<evidence type="ECO:0008006" key="4">
    <source>
        <dbReference type="Google" id="ProtNLM"/>
    </source>
</evidence>
<feature type="transmembrane region" description="Helical" evidence="1">
    <location>
        <begin position="59"/>
        <end position="78"/>
    </location>
</feature>
<evidence type="ECO:0000313" key="3">
    <source>
        <dbReference type="Proteomes" id="UP001596455"/>
    </source>
</evidence>
<feature type="transmembrane region" description="Helical" evidence="1">
    <location>
        <begin position="311"/>
        <end position="333"/>
    </location>
</feature>
<dbReference type="Proteomes" id="UP001596455">
    <property type="component" value="Unassembled WGS sequence"/>
</dbReference>
<feature type="transmembrane region" description="Helical" evidence="1">
    <location>
        <begin position="6"/>
        <end position="26"/>
    </location>
</feature>
<organism evidence="2 3">
    <name type="scientific">Georgenia alba</name>
    <dbReference type="NCBI Taxonomy" id="2233858"/>
    <lineage>
        <taxon>Bacteria</taxon>
        <taxon>Bacillati</taxon>
        <taxon>Actinomycetota</taxon>
        <taxon>Actinomycetes</taxon>
        <taxon>Micrococcales</taxon>
        <taxon>Bogoriellaceae</taxon>
        <taxon>Georgenia</taxon>
    </lineage>
</organism>
<feature type="transmembrane region" description="Helical" evidence="1">
    <location>
        <begin position="383"/>
        <end position="407"/>
    </location>
</feature>
<feature type="transmembrane region" description="Helical" evidence="1">
    <location>
        <begin position="90"/>
        <end position="115"/>
    </location>
</feature>
<reference evidence="3" key="1">
    <citation type="journal article" date="2019" name="Int. J. Syst. Evol. Microbiol.">
        <title>The Global Catalogue of Microorganisms (GCM) 10K type strain sequencing project: providing services to taxonomists for standard genome sequencing and annotation.</title>
        <authorList>
            <consortium name="The Broad Institute Genomics Platform"/>
            <consortium name="The Broad Institute Genome Sequencing Center for Infectious Disease"/>
            <person name="Wu L."/>
            <person name="Ma J."/>
        </authorList>
    </citation>
    <scope>NUCLEOTIDE SEQUENCE [LARGE SCALE GENOMIC DNA]</scope>
    <source>
        <strain evidence="3">JCM 1490</strain>
    </source>
</reference>
<evidence type="ECO:0000313" key="2">
    <source>
        <dbReference type="EMBL" id="MFC7406162.1"/>
    </source>
</evidence>
<feature type="transmembrane region" description="Helical" evidence="1">
    <location>
        <begin position="255"/>
        <end position="274"/>
    </location>
</feature>
<dbReference type="EMBL" id="JBHTCQ010000002">
    <property type="protein sequence ID" value="MFC7406162.1"/>
    <property type="molecule type" value="Genomic_DNA"/>
</dbReference>
<dbReference type="InterPro" id="IPR049576">
    <property type="entry name" value="HDC-like"/>
</dbReference>
<dbReference type="RefSeq" id="WP_382395260.1">
    <property type="nucleotide sequence ID" value="NZ_JBHTCQ010000002.1"/>
</dbReference>
<accession>A0ABW2QDY4</accession>
<protein>
    <recommendedName>
        <fullName evidence="4">Integral membrane protein</fullName>
    </recommendedName>
</protein>
<keyword evidence="1" id="KW-1133">Transmembrane helix</keyword>
<feature type="transmembrane region" description="Helical" evidence="1">
    <location>
        <begin position="286"/>
        <end position="305"/>
    </location>
</feature>
<feature type="transmembrane region" description="Helical" evidence="1">
    <location>
        <begin position="147"/>
        <end position="169"/>
    </location>
</feature>
<keyword evidence="1" id="KW-0812">Transmembrane</keyword>
<comment type="caution">
    <text evidence="2">The sequence shown here is derived from an EMBL/GenBank/DDBJ whole genome shotgun (WGS) entry which is preliminary data.</text>
</comment>
<keyword evidence="3" id="KW-1185">Reference proteome</keyword>
<proteinExistence type="predicted"/>
<name>A0ABW2QDY4_9MICO</name>